<dbReference type="SMART" id="SM00388">
    <property type="entry name" value="HisKA"/>
    <property type="match status" value="1"/>
</dbReference>
<protein>
    <recommendedName>
        <fullName evidence="3">histidine kinase</fullName>
        <ecNumber evidence="3">2.7.13.3</ecNumber>
    </recommendedName>
</protein>
<evidence type="ECO:0000256" key="3">
    <source>
        <dbReference type="ARBA" id="ARBA00012438"/>
    </source>
</evidence>
<feature type="transmembrane region" description="Helical" evidence="8">
    <location>
        <begin position="710"/>
        <end position="732"/>
    </location>
</feature>
<sequence length="769" mass="86365">MNKDRAKRSFVIRTVAAIVVIYVLIVGSVTYYFARQNMELGAQQSDNLLERLEKSLDSCRSTSSSKGVVNGMNLVKANAVLRQYDSSLGMWDPEGRTDTLLLYQAEKDDQGNVTGLKKAESNMTVLSDPFYSKEDEVVVLDDWFSQQQIEEMKQASQKGDFAEVKGYKTKELFEPVSVRISYTEYLDEEGDKEVTKEKTFKSDKPPTGKKMTTLNLDFFDIDSVDVGSWQQRDETWEILEKNAPEFTANQNDLAESAKHYLGNTKLGLWKLEKAGFVQLGDGDYWLGYSIIDHPALKALKSSLWLDFLMMLVCAAVGMVLIGSYCRTLDAQYEAEKKRRQMSDAMAHEMKTPLGIIKNYSEVLLEEQDSKKREEYLNTIIEETDSMNAMVVSMLDLSKMEAGTYPLELSMISLTGIAQRVIERTTILAQRKNLKVQLDSQEEWRILADEKLVSQSICNLLLNAITHAEEGSNIRISIDKGEKGIRFSIHNRGKQLSDKEQNRIWESFYRGDSARNHKSGGTGLGLAIVRNTSLIHKGICGCQNENDGVAFWLEVPDQENRQKLAGGKIGPIINAENTGLNLKGLIYGIAGTLIWLLCNAYAFILKRYEWPLDVMVIVIPWILSIPGWILCLIGARKLKFLTRKLKLTYAAIPLILTGVALCSMIPGSELTVLFPISLAVGTIGAGLYLCAMAFGCAALADRTKEKGLRRIITFAFGAELVCLACWLAARSYIGFSDRIANMATGLTFLIILANLYLWYHIYRKYHGKEI</sequence>
<dbReference type="EC" id="2.7.13.3" evidence="3"/>
<evidence type="ECO:0000256" key="6">
    <source>
        <dbReference type="ARBA" id="ARBA00022777"/>
    </source>
</evidence>
<proteinExistence type="predicted"/>
<dbReference type="InterPro" id="IPR003661">
    <property type="entry name" value="HisK_dim/P_dom"/>
</dbReference>
<evidence type="ECO:0000313" key="10">
    <source>
        <dbReference type="EMBL" id="MCQ4635161.1"/>
    </source>
</evidence>
<dbReference type="SMART" id="SM00387">
    <property type="entry name" value="HATPase_c"/>
    <property type="match status" value="1"/>
</dbReference>
<dbReference type="RefSeq" id="WP_256130363.1">
    <property type="nucleotide sequence ID" value="NZ_JANFXK010000001.1"/>
</dbReference>
<evidence type="ECO:0000256" key="5">
    <source>
        <dbReference type="ARBA" id="ARBA00022679"/>
    </source>
</evidence>
<comment type="catalytic activity">
    <reaction evidence="1">
        <text>ATP + protein L-histidine = ADP + protein N-phospho-L-histidine.</text>
        <dbReference type="EC" id="2.7.13.3"/>
    </reaction>
</comment>
<organism evidence="10 11">
    <name type="scientific">Anaerovorax odorimutans</name>
    <dbReference type="NCBI Taxonomy" id="109327"/>
    <lineage>
        <taxon>Bacteria</taxon>
        <taxon>Bacillati</taxon>
        <taxon>Bacillota</taxon>
        <taxon>Clostridia</taxon>
        <taxon>Peptostreptococcales</taxon>
        <taxon>Anaerovoracaceae</taxon>
        <taxon>Anaerovorax</taxon>
    </lineage>
</organism>
<feature type="transmembrane region" description="Helical" evidence="8">
    <location>
        <begin position="738"/>
        <end position="758"/>
    </location>
</feature>
<dbReference type="SUPFAM" id="SSF47384">
    <property type="entry name" value="Homodimeric domain of signal transducing histidine kinase"/>
    <property type="match status" value="1"/>
</dbReference>
<keyword evidence="8" id="KW-0812">Transmembrane</keyword>
<keyword evidence="5" id="KW-0808">Transferase</keyword>
<feature type="transmembrane region" description="Helical" evidence="8">
    <location>
        <begin position="671"/>
        <end position="698"/>
    </location>
</feature>
<dbReference type="InterPro" id="IPR050351">
    <property type="entry name" value="BphY/WalK/GraS-like"/>
</dbReference>
<dbReference type="PROSITE" id="PS50109">
    <property type="entry name" value="HIS_KIN"/>
    <property type="match status" value="1"/>
</dbReference>
<dbReference type="InterPro" id="IPR036890">
    <property type="entry name" value="HATPase_C_sf"/>
</dbReference>
<dbReference type="InterPro" id="IPR005467">
    <property type="entry name" value="His_kinase_dom"/>
</dbReference>
<name>A0ABT1RJ07_9FIRM</name>
<keyword evidence="8" id="KW-0472">Membrane</keyword>
<reference evidence="10 11" key="1">
    <citation type="submission" date="2022-06" db="EMBL/GenBank/DDBJ databases">
        <title>Isolation of gut microbiota from human fecal samples.</title>
        <authorList>
            <person name="Pamer E.G."/>
            <person name="Barat B."/>
            <person name="Waligurski E."/>
            <person name="Medina S."/>
            <person name="Paddock L."/>
            <person name="Mostad J."/>
        </authorList>
    </citation>
    <scope>NUCLEOTIDE SEQUENCE [LARGE SCALE GENOMIC DNA]</scope>
    <source>
        <strain evidence="10 11">SL.3.17</strain>
    </source>
</reference>
<dbReference type="Proteomes" id="UP001524502">
    <property type="component" value="Unassembled WGS sequence"/>
</dbReference>
<feature type="transmembrane region" description="Helical" evidence="8">
    <location>
        <begin position="12"/>
        <end position="34"/>
    </location>
</feature>
<feature type="transmembrane region" description="Helical" evidence="8">
    <location>
        <begin position="609"/>
        <end position="634"/>
    </location>
</feature>
<feature type="transmembrane region" description="Helical" evidence="8">
    <location>
        <begin position="303"/>
        <end position="325"/>
    </location>
</feature>
<dbReference type="PANTHER" id="PTHR45453">
    <property type="entry name" value="PHOSPHATE REGULON SENSOR PROTEIN PHOR"/>
    <property type="match status" value="1"/>
</dbReference>
<dbReference type="PRINTS" id="PR00344">
    <property type="entry name" value="BCTRLSENSOR"/>
</dbReference>
<dbReference type="InterPro" id="IPR003594">
    <property type="entry name" value="HATPase_dom"/>
</dbReference>
<dbReference type="GO" id="GO:0016301">
    <property type="term" value="F:kinase activity"/>
    <property type="evidence" value="ECO:0007669"/>
    <property type="project" value="UniProtKB-KW"/>
</dbReference>
<keyword evidence="11" id="KW-1185">Reference proteome</keyword>
<dbReference type="SUPFAM" id="SSF55874">
    <property type="entry name" value="ATPase domain of HSP90 chaperone/DNA topoisomerase II/histidine kinase"/>
    <property type="match status" value="1"/>
</dbReference>
<evidence type="ECO:0000256" key="4">
    <source>
        <dbReference type="ARBA" id="ARBA00022553"/>
    </source>
</evidence>
<dbReference type="Gene3D" id="1.10.287.130">
    <property type="match status" value="1"/>
</dbReference>
<evidence type="ECO:0000256" key="1">
    <source>
        <dbReference type="ARBA" id="ARBA00000085"/>
    </source>
</evidence>
<keyword evidence="7" id="KW-0902">Two-component regulatory system</keyword>
<keyword evidence="6 10" id="KW-0418">Kinase</keyword>
<dbReference type="PANTHER" id="PTHR45453:SF1">
    <property type="entry name" value="PHOSPHATE REGULON SENSOR PROTEIN PHOR"/>
    <property type="match status" value="1"/>
</dbReference>
<gene>
    <name evidence="10" type="ORF">NE619_00240</name>
</gene>
<dbReference type="Pfam" id="PF00512">
    <property type="entry name" value="HisKA"/>
    <property type="match status" value="1"/>
</dbReference>
<keyword evidence="8" id="KW-1133">Transmembrane helix</keyword>
<dbReference type="InterPro" id="IPR004358">
    <property type="entry name" value="Sig_transdc_His_kin-like_C"/>
</dbReference>
<feature type="transmembrane region" description="Helical" evidence="8">
    <location>
        <begin position="584"/>
        <end position="603"/>
    </location>
</feature>
<comment type="subcellular location">
    <subcellularLocation>
        <location evidence="2">Membrane</location>
    </subcellularLocation>
</comment>
<feature type="domain" description="Histidine kinase" evidence="9">
    <location>
        <begin position="344"/>
        <end position="558"/>
    </location>
</feature>
<evidence type="ECO:0000259" key="9">
    <source>
        <dbReference type="PROSITE" id="PS50109"/>
    </source>
</evidence>
<evidence type="ECO:0000256" key="8">
    <source>
        <dbReference type="SAM" id="Phobius"/>
    </source>
</evidence>
<dbReference type="EMBL" id="JANFXK010000001">
    <property type="protein sequence ID" value="MCQ4635161.1"/>
    <property type="molecule type" value="Genomic_DNA"/>
</dbReference>
<evidence type="ECO:0000313" key="11">
    <source>
        <dbReference type="Proteomes" id="UP001524502"/>
    </source>
</evidence>
<evidence type="ECO:0000256" key="2">
    <source>
        <dbReference type="ARBA" id="ARBA00004370"/>
    </source>
</evidence>
<keyword evidence="4" id="KW-0597">Phosphoprotein</keyword>
<dbReference type="InterPro" id="IPR036097">
    <property type="entry name" value="HisK_dim/P_sf"/>
</dbReference>
<dbReference type="CDD" id="cd00082">
    <property type="entry name" value="HisKA"/>
    <property type="match status" value="1"/>
</dbReference>
<dbReference type="Pfam" id="PF02518">
    <property type="entry name" value="HATPase_c"/>
    <property type="match status" value="1"/>
</dbReference>
<accession>A0ABT1RJ07</accession>
<evidence type="ECO:0000256" key="7">
    <source>
        <dbReference type="ARBA" id="ARBA00023012"/>
    </source>
</evidence>
<dbReference type="Gene3D" id="3.30.565.10">
    <property type="entry name" value="Histidine kinase-like ATPase, C-terminal domain"/>
    <property type="match status" value="1"/>
</dbReference>
<comment type="caution">
    <text evidence="10">The sequence shown here is derived from an EMBL/GenBank/DDBJ whole genome shotgun (WGS) entry which is preliminary data.</text>
</comment>
<feature type="transmembrane region" description="Helical" evidence="8">
    <location>
        <begin position="646"/>
        <end position="665"/>
    </location>
</feature>